<keyword evidence="14" id="KW-1185">Reference proteome</keyword>
<keyword evidence="13" id="KW-0808">Transferase</keyword>
<reference evidence="13 14" key="1">
    <citation type="submission" date="2018-03" db="EMBL/GenBank/DDBJ databases">
        <title>Genomic Encyclopedia of Archaeal and Bacterial Type Strains, Phase II (KMG-II): from individual species to whole genera.</title>
        <authorList>
            <person name="Goeker M."/>
        </authorList>
    </citation>
    <scope>NUCLEOTIDE SEQUENCE [LARGE SCALE GENOMIC DNA]</scope>
    <source>
        <strain evidence="13 14">DSM 28057</strain>
    </source>
</reference>
<dbReference type="InterPro" id="IPR006075">
    <property type="entry name" value="Asn/Gln-tRNA_Trfase_suB/E_cat"/>
</dbReference>
<dbReference type="EC" id="6.3.5.-" evidence="11"/>
<keyword evidence="6 11" id="KW-0067">ATP-binding</keyword>
<dbReference type="GO" id="GO:0050566">
    <property type="term" value="F:asparaginyl-tRNA synthase (glutamine-hydrolyzing) activity"/>
    <property type="evidence" value="ECO:0007669"/>
    <property type="project" value="RHEA"/>
</dbReference>
<name>A0A2P8EEZ7_9BACT</name>
<evidence type="ECO:0000256" key="4">
    <source>
        <dbReference type="ARBA" id="ARBA00022598"/>
    </source>
</evidence>
<dbReference type="GO" id="GO:0070681">
    <property type="term" value="P:glutaminyl-tRNAGln biosynthesis via transamidation"/>
    <property type="evidence" value="ECO:0007669"/>
    <property type="project" value="TreeGrafter"/>
</dbReference>
<evidence type="ECO:0000256" key="3">
    <source>
        <dbReference type="ARBA" id="ARBA00016923"/>
    </source>
</evidence>
<comment type="similarity">
    <text evidence="1 11">Belongs to the GatB/GatE family. GatB subfamily.</text>
</comment>
<evidence type="ECO:0000256" key="2">
    <source>
        <dbReference type="ARBA" id="ARBA00011123"/>
    </source>
</evidence>
<evidence type="ECO:0000313" key="14">
    <source>
        <dbReference type="Proteomes" id="UP000240708"/>
    </source>
</evidence>
<dbReference type="GO" id="GO:0050567">
    <property type="term" value="F:glutaminyl-tRNA synthase (glutamine-hydrolyzing) activity"/>
    <property type="evidence" value="ECO:0007669"/>
    <property type="project" value="UniProtKB-UniRule"/>
</dbReference>
<evidence type="ECO:0000313" key="13">
    <source>
        <dbReference type="EMBL" id="PSL08021.1"/>
    </source>
</evidence>
<protein>
    <recommendedName>
        <fullName evidence="3 11">Aspartyl/glutamyl-tRNA(Asn/Gln) amidotransferase subunit B</fullName>
        <shortName evidence="11">Asp/Glu-ADT subunit B</shortName>
        <ecNumber evidence="11">6.3.5.-</ecNumber>
    </recommendedName>
</protein>
<dbReference type="InterPro" id="IPR014746">
    <property type="entry name" value="Gln_synth/guanido_kin_cat_dom"/>
</dbReference>
<proteinExistence type="inferred from homology"/>
<dbReference type="GO" id="GO:0006412">
    <property type="term" value="P:translation"/>
    <property type="evidence" value="ECO:0007669"/>
    <property type="project" value="UniProtKB-UniRule"/>
</dbReference>
<evidence type="ECO:0000256" key="11">
    <source>
        <dbReference type="HAMAP-Rule" id="MF_00121"/>
    </source>
</evidence>
<dbReference type="InterPro" id="IPR042114">
    <property type="entry name" value="GatB_C_1"/>
</dbReference>
<comment type="subunit">
    <text evidence="2 11">Heterotrimer of A, B and C subunits.</text>
</comment>
<dbReference type="NCBIfam" id="NF004012">
    <property type="entry name" value="PRK05477.1-2"/>
    <property type="match status" value="1"/>
</dbReference>
<evidence type="ECO:0000256" key="7">
    <source>
        <dbReference type="ARBA" id="ARBA00022917"/>
    </source>
</evidence>
<feature type="domain" description="Asn/Gln amidotransferase" evidence="12">
    <location>
        <begin position="358"/>
        <end position="507"/>
    </location>
</feature>
<comment type="catalytic activity">
    <reaction evidence="10 11">
        <text>L-glutamyl-tRNA(Gln) + L-glutamine + ATP + H2O = L-glutaminyl-tRNA(Gln) + L-glutamate + ADP + phosphate + H(+)</text>
        <dbReference type="Rhea" id="RHEA:17521"/>
        <dbReference type="Rhea" id="RHEA-COMP:9681"/>
        <dbReference type="Rhea" id="RHEA-COMP:9684"/>
        <dbReference type="ChEBI" id="CHEBI:15377"/>
        <dbReference type="ChEBI" id="CHEBI:15378"/>
        <dbReference type="ChEBI" id="CHEBI:29985"/>
        <dbReference type="ChEBI" id="CHEBI:30616"/>
        <dbReference type="ChEBI" id="CHEBI:43474"/>
        <dbReference type="ChEBI" id="CHEBI:58359"/>
        <dbReference type="ChEBI" id="CHEBI:78520"/>
        <dbReference type="ChEBI" id="CHEBI:78521"/>
        <dbReference type="ChEBI" id="CHEBI:456216"/>
    </reaction>
</comment>
<evidence type="ECO:0000256" key="1">
    <source>
        <dbReference type="ARBA" id="ARBA00005306"/>
    </source>
</evidence>
<dbReference type="SUPFAM" id="SSF55931">
    <property type="entry name" value="Glutamine synthetase/guanido kinase"/>
    <property type="match status" value="1"/>
</dbReference>
<dbReference type="AlphaFoldDB" id="A0A2P8EEZ7"/>
<keyword evidence="5 11" id="KW-0547">Nucleotide-binding</keyword>
<dbReference type="NCBIfam" id="NF004014">
    <property type="entry name" value="PRK05477.1-4"/>
    <property type="match status" value="1"/>
</dbReference>
<evidence type="ECO:0000256" key="8">
    <source>
        <dbReference type="ARBA" id="ARBA00024799"/>
    </source>
</evidence>
<evidence type="ECO:0000256" key="6">
    <source>
        <dbReference type="ARBA" id="ARBA00022840"/>
    </source>
</evidence>
<dbReference type="GO" id="GO:0016740">
    <property type="term" value="F:transferase activity"/>
    <property type="evidence" value="ECO:0007669"/>
    <property type="project" value="UniProtKB-KW"/>
</dbReference>
<dbReference type="Pfam" id="PF02637">
    <property type="entry name" value="GatB_Yqey"/>
    <property type="match status" value="1"/>
</dbReference>
<dbReference type="InterPro" id="IPR017959">
    <property type="entry name" value="Asn/Gln-tRNA_amidoTrfase_suB/E"/>
</dbReference>
<organism evidence="13 14">
    <name type="scientific">Cecembia rubra</name>
    <dbReference type="NCBI Taxonomy" id="1485585"/>
    <lineage>
        <taxon>Bacteria</taxon>
        <taxon>Pseudomonadati</taxon>
        <taxon>Bacteroidota</taxon>
        <taxon>Cytophagia</taxon>
        <taxon>Cytophagales</taxon>
        <taxon>Cyclobacteriaceae</taxon>
        <taxon>Cecembia</taxon>
    </lineage>
</organism>
<gene>
    <name evidence="11" type="primary">gatB</name>
    <name evidence="13" type="ORF">CLV48_101963</name>
</gene>
<dbReference type="Proteomes" id="UP000240708">
    <property type="component" value="Unassembled WGS sequence"/>
</dbReference>
<dbReference type="SMART" id="SM00845">
    <property type="entry name" value="GatB_Yqey"/>
    <property type="match status" value="1"/>
</dbReference>
<dbReference type="GO" id="GO:0005524">
    <property type="term" value="F:ATP binding"/>
    <property type="evidence" value="ECO:0007669"/>
    <property type="project" value="UniProtKB-KW"/>
</dbReference>
<evidence type="ECO:0000256" key="9">
    <source>
        <dbReference type="ARBA" id="ARBA00047380"/>
    </source>
</evidence>
<dbReference type="PROSITE" id="PS01234">
    <property type="entry name" value="GATB"/>
    <property type="match status" value="1"/>
</dbReference>
<dbReference type="InterPro" id="IPR023168">
    <property type="entry name" value="GatB_Yqey_C_2"/>
</dbReference>
<comment type="caution">
    <text evidence="13">The sequence shown here is derived from an EMBL/GenBank/DDBJ whole genome shotgun (WGS) entry which is preliminary data.</text>
</comment>
<keyword evidence="4 11" id="KW-0436">Ligase</keyword>
<dbReference type="InterPro" id="IPR017958">
    <property type="entry name" value="Gln-tRNA_amidoTrfase_suB_CS"/>
</dbReference>
<evidence type="ECO:0000259" key="12">
    <source>
        <dbReference type="SMART" id="SM00845"/>
    </source>
</evidence>
<dbReference type="Pfam" id="PF02934">
    <property type="entry name" value="GatB_N"/>
    <property type="match status" value="1"/>
</dbReference>
<dbReference type="InterPro" id="IPR004413">
    <property type="entry name" value="GatB"/>
</dbReference>
<sequence length="509" mass="56983">MGSNLVLPEFEPIFGILVVKIEEMISAEIKNKYELVVGLEVHAQLLTQSKMYTADSTEFGNLPNTQISVITLGHPGTLPKVNRKAVEYAIKMGLACNSNITRTNIFARKNYFYPDLPKGYQITQDKGPICVGGEVPITLPDGTQKSIALTRIHMEEDAGKSMHLAGEVDTLVDFNRAGVPLIEIVSEPDIRSSDEAYAYLVEIKKLVRYLEICDGNMEEGSLRCDANISVRLRGAKEYGKKVEVKNMNSFRNVSRAIEHEFERQIELIEAGIEIISETRTFDATTGTTSGMRTKEDLNDYRYFPEPDLSPVIVSEEWLASIQESMPALPRELYNKFIREYGLPEYDAGVLTDSKEIALYFEELCGLIHNYKAASNWMMGPVKSYLNELTLHISDFPISPRRLAELIELIDEGKVSFSAASQKIYPILLEDKVKTPLEIAQSQNLIQESNEESIKPLVESVLAENSAKVAEYRSGKKGLMGMFMGQVMKKSQGKADPKVATKILTELLEN</sequence>
<dbReference type="SUPFAM" id="SSF89095">
    <property type="entry name" value="GatB/YqeY motif"/>
    <property type="match status" value="1"/>
</dbReference>
<dbReference type="HAMAP" id="MF_00121">
    <property type="entry name" value="GatB"/>
    <property type="match status" value="1"/>
</dbReference>
<evidence type="ECO:0000256" key="5">
    <source>
        <dbReference type="ARBA" id="ARBA00022741"/>
    </source>
</evidence>
<keyword evidence="7 11" id="KW-0648">Protein biosynthesis</keyword>
<comment type="catalytic activity">
    <reaction evidence="9 11">
        <text>L-aspartyl-tRNA(Asn) + L-glutamine + ATP + H2O = L-asparaginyl-tRNA(Asn) + L-glutamate + ADP + phosphate + 2 H(+)</text>
        <dbReference type="Rhea" id="RHEA:14513"/>
        <dbReference type="Rhea" id="RHEA-COMP:9674"/>
        <dbReference type="Rhea" id="RHEA-COMP:9677"/>
        <dbReference type="ChEBI" id="CHEBI:15377"/>
        <dbReference type="ChEBI" id="CHEBI:15378"/>
        <dbReference type="ChEBI" id="CHEBI:29985"/>
        <dbReference type="ChEBI" id="CHEBI:30616"/>
        <dbReference type="ChEBI" id="CHEBI:43474"/>
        <dbReference type="ChEBI" id="CHEBI:58359"/>
        <dbReference type="ChEBI" id="CHEBI:78515"/>
        <dbReference type="ChEBI" id="CHEBI:78516"/>
        <dbReference type="ChEBI" id="CHEBI:456216"/>
    </reaction>
</comment>
<dbReference type="FunFam" id="1.10.10.410:FF:000001">
    <property type="entry name" value="Aspartyl/glutamyl-tRNA(Asn/Gln) amidotransferase subunit B"/>
    <property type="match status" value="1"/>
</dbReference>
<dbReference type="Gene3D" id="1.10.10.410">
    <property type="match status" value="1"/>
</dbReference>
<dbReference type="PANTHER" id="PTHR11659:SF0">
    <property type="entry name" value="GLUTAMYL-TRNA(GLN) AMIDOTRANSFERASE SUBUNIT B, MITOCHONDRIAL"/>
    <property type="match status" value="1"/>
</dbReference>
<dbReference type="InterPro" id="IPR003789">
    <property type="entry name" value="Asn/Gln_tRNA_amidoTrase-B-like"/>
</dbReference>
<accession>A0A2P8EEZ7</accession>
<dbReference type="InterPro" id="IPR018027">
    <property type="entry name" value="Asn/Gln_amidotransferase"/>
</dbReference>
<evidence type="ECO:0000256" key="10">
    <source>
        <dbReference type="ARBA" id="ARBA00047913"/>
    </source>
</evidence>
<comment type="function">
    <text evidence="8 11">Allows the formation of correctly charged Asn-tRNA(Asn) or Gln-tRNA(Gln) through the transamidation of misacylated Asp-tRNA(Asn) or Glu-tRNA(Gln) in organisms which lack either or both of asparaginyl-tRNA or glutaminyl-tRNA synthetases. The reaction takes place in the presence of glutamine and ATP through an activated phospho-Asp-tRNA(Asn) or phospho-Glu-tRNA(Gln).</text>
</comment>
<dbReference type="PANTHER" id="PTHR11659">
    <property type="entry name" value="GLUTAMYL-TRNA GLN AMIDOTRANSFERASE SUBUNIT B MITOCHONDRIAL AND PROKARYOTIC PET112-RELATED"/>
    <property type="match status" value="1"/>
</dbReference>
<dbReference type="NCBIfam" id="TIGR00133">
    <property type="entry name" value="gatB"/>
    <property type="match status" value="1"/>
</dbReference>
<dbReference type="Gene3D" id="1.10.150.380">
    <property type="entry name" value="GatB domain, N-terminal subdomain"/>
    <property type="match status" value="1"/>
</dbReference>
<dbReference type="EMBL" id="PYGF01000001">
    <property type="protein sequence ID" value="PSL08021.1"/>
    <property type="molecule type" value="Genomic_DNA"/>
</dbReference>